<comment type="caution">
    <text evidence="1">The sequence shown here is derived from an EMBL/GenBank/DDBJ whole genome shotgun (WGS) entry which is preliminary data.</text>
</comment>
<evidence type="ECO:0000313" key="2">
    <source>
        <dbReference type="Proteomes" id="UP000027190"/>
    </source>
</evidence>
<dbReference type="PATRIC" id="fig|1280947.3.peg.1418"/>
<sequence length="355" mass="38580">MGTPMTLMHARPKGRAGIQTPLLGFLAGPHADLIAQAWPAPHSGFFTLPTARRHAAAILLGRAPEMRMSEIIHAVERGRDRDVACLLMRGEAPGGLMKALGRLGEILWEAGDYTRFLSLFAEDEAARVLRHMKVIGADRLALIGKLPIQLRQAGVISWLPALPAAVEDLAEAFRLALLIHGAGEAVAMASRWNRARDTLALFDMAAEALQPVRFGAIMAPPRLPEAFVPVNDRKALVSVALEFRNCLRDFAGDLAAGRMVVFTVRETGEPVAVALRQDPAGWRLAEARGEQNVDTSDAALRRIVAVLETAGVRTGQSTWALARQLHDHACDRCGPAHVGPRETWRDRLALGALWD</sequence>
<dbReference type="RefSeq" id="WP_034738453.1">
    <property type="nucleotide sequence ID" value="NZ_AWFG01000018.1"/>
</dbReference>
<reference evidence="1 2" key="1">
    <citation type="journal article" date="2014" name="Antonie Van Leeuwenhoek">
        <title>Hyphomonas beringensis sp. nov. and Hyphomonas chukchiensis sp. nov., isolated from surface seawater of the Bering Sea and Chukchi Sea.</title>
        <authorList>
            <person name="Li C."/>
            <person name="Lai Q."/>
            <person name="Li G."/>
            <person name="Dong C."/>
            <person name="Wang J."/>
            <person name="Liao Y."/>
            <person name="Shao Z."/>
        </authorList>
    </citation>
    <scope>NUCLEOTIDE SEQUENCE [LARGE SCALE GENOMIC DNA]</scope>
    <source>
        <strain evidence="1 2">BH-BN04-4</strain>
    </source>
</reference>
<keyword evidence="2" id="KW-1185">Reference proteome</keyword>
<accession>A0A062UQC6</accession>
<organism evidence="1 2">
    <name type="scientific">Hyphomonas chukchiensis</name>
    <dbReference type="NCBI Taxonomy" id="1280947"/>
    <lineage>
        <taxon>Bacteria</taxon>
        <taxon>Pseudomonadati</taxon>
        <taxon>Pseudomonadota</taxon>
        <taxon>Alphaproteobacteria</taxon>
        <taxon>Hyphomonadales</taxon>
        <taxon>Hyphomonadaceae</taxon>
        <taxon>Hyphomonas</taxon>
    </lineage>
</organism>
<gene>
    <name evidence="1" type="ORF">HY30_15515</name>
</gene>
<dbReference type="OrthoDB" id="7615878at2"/>
<name>A0A062UQC6_9PROT</name>
<dbReference type="EMBL" id="AWFG01000018">
    <property type="protein sequence ID" value="KCZ59022.1"/>
    <property type="molecule type" value="Genomic_DNA"/>
</dbReference>
<protein>
    <submittedName>
        <fullName evidence="1">Uncharacterized protein</fullName>
    </submittedName>
</protein>
<dbReference type="AlphaFoldDB" id="A0A062UQC6"/>
<dbReference type="eggNOG" id="ENOG5032TWS">
    <property type="taxonomic scope" value="Bacteria"/>
</dbReference>
<evidence type="ECO:0000313" key="1">
    <source>
        <dbReference type="EMBL" id="KCZ59022.1"/>
    </source>
</evidence>
<dbReference type="Proteomes" id="UP000027190">
    <property type="component" value="Unassembled WGS sequence"/>
</dbReference>
<proteinExistence type="predicted"/>